<dbReference type="GO" id="GO:0046872">
    <property type="term" value="F:metal ion binding"/>
    <property type="evidence" value="ECO:0007669"/>
    <property type="project" value="UniProtKB-KW"/>
</dbReference>
<feature type="binding site" evidence="4">
    <location>
        <position position="64"/>
    </location>
    <ligand>
        <name>a divalent metal cation</name>
        <dbReference type="ChEBI" id="CHEBI:60240"/>
        <label>2</label>
    </ligand>
</feature>
<evidence type="ECO:0000313" key="5">
    <source>
        <dbReference type="EMBL" id="HIU62289.1"/>
    </source>
</evidence>
<comment type="caution">
    <text evidence="5">The sequence shown here is derived from an EMBL/GenBank/DDBJ whole genome shotgun (WGS) entry which is preliminary data.</text>
</comment>
<dbReference type="NCBIfam" id="TIGR00486">
    <property type="entry name" value="YbgI_SA1388"/>
    <property type="match status" value="1"/>
</dbReference>
<proteinExistence type="inferred from homology"/>
<evidence type="ECO:0000256" key="3">
    <source>
        <dbReference type="ARBA" id="ARBA00022723"/>
    </source>
</evidence>
<gene>
    <name evidence="5" type="ORF">IAB07_00785</name>
</gene>
<dbReference type="EMBL" id="DVNJ01000001">
    <property type="protein sequence ID" value="HIU62289.1"/>
    <property type="molecule type" value="Genomic_DNA"/>
</dbReference>
<evidence type="ECO:0000256" key="2">
    <source>
        <dbReference type="ARBA" id="ARBA00022112"/>
    </source>
</evidence>
<evidence type="ECO:0000313" key="6">
    <source>
        <dbReference type="Proteomes" id="UP000824145"/>
    </source>
</evidence>
<feature type="binding site" evidence="4">
    <location>
        <position position="65"/>
    </location>
    <ligand>
        <name>a divalent metal cation</name>
        <dbReference type="ChEBI" id="CHEBI:60240"/>
        <label>1</label>
    </ligand>
</feature>
<dbReference type="FunFam" id="3.40.1390.30:FF:000001">
    <property type="entry name" value="GTP cyclohydrolase 1 type 2"/>
    <property type="match status" value="1"/>
</dbReference>
<name>A0A9D1ML65_9FIRM</name>
<protein>
    <recommendedName>
        <fullName evidence="2">GTP cyclohydrolase 1 type 2 homolog</fullName>
    </recommendedName>
</protein>
<reference evidence="5" key="1">
    <citation type="submission" date="2020-10" db="EMBL/GenBank/DDBJ databases">
        <authorList>
            <person name="Gilroy R."/>
        </authorList>
    </citation>
    <scope>NUCLEOTIDE SEQUENCE</scope>
    <source>
        <strain evidence="5">9366</strain>
    </source>
</reference>
<dbReference type="Proteomes" id="UP000824145">
    <property type="component" value="Unassembled WGS sequence"/>
</dbReference>
<comment type="similarity">
    <text evidence="1">Belongs to the GTP cyclohydrolase I type 2/NIF3 family.</text>
</comment>
<feature type="binding site" evidence="4">
    <location>
        <position position="221"/>
    </location>
    <ligand>
        <name>a divalent metal cation</name>
        <dbReference type="ChEBI" id="CHEBI:60240"/>
        <label>1</label>
    </ligand>
</feature>
<keyword evidence="3 4" id="KW-0479">Metal-binding</keyword>
<evidence type="ECO:0000256" key="4">
    <source>
        <dbReference type="PIRSR" id="PIRSR602678-1"/>
    </source>
</evidence>
<feature type="binding site" evidence="4">
    <location>
        <position position="225"/>
    </location>
    <ligand>
        <name>a divalent metal cation</name>
        <dbReference type="ChEBI" id="CHEBI:60240"/>
        <label>1</label>
    </ligand>
</feature>
<accession>A0A9D1ML65</accession>
<dbReference type="SUPFAM" id="SSF102705">
    <property type="entry name" value="NIF3 (NGG1p interacting factor 3)-like"/>
    <property type="match status" value="1"/>
</dbReference>
<dbReference type="InterPro" id="IPR002678">
    <property type="entry name" value="DUF34/NIF3"/>
</dbReference>
<dbReference type="Pfam" id="PF01784">
    <property type="entry name" value="DUF34_NIF3"/>
    <property type="match status" value="1"/>
</dbReference>
<dbReference type="PANTHER" id="PTHR13799:SF14">
    <property type="entry name" value="GTP CYCLOHYDROLASE 1 TYPE 2 HOMOLOG"/>
    <property type="match status" value="1"/>
</dbReference>
<sequence>MKINEILQIVESYAPSALQAEYDNSGLQIGFPEDEARGVLLCVDVTPQVIEEAALKGANLVISHHPVLFNAVKSIRAGEFTSDILLKAAAARVSVYSAHTNLDCALGGLNDYLAGALGVDVDIELAGEGEFYRMGTVHGGMTFAQFAANTERVIGARVRTIGSGEKIIAMAAVSTGAGGGDREMFEKVRAAGADVVVTAEVRHDVAIKCAASGLCVIELTHYDSEKCARNILAGLLEARGVDCIFASESSPYNE</sequence>
<reference evidence="5" key="2">
    <citation type="journal article" date="2021" name="PeerJ">
        <title>Extensive microbial diversity within the chicken gut microbiome revealed by metagenomics and culture.</title>
        <authorList>
            <person name="Gilroy R."/>
            <person name="Ravi A."/>
            <person name="Getino M."/>
            <person name="Pursley I."/>
            <person name="Horton D.L."/>
            <person name="Alikhan N.F."/>
            <person name="Baker D."/>
            <person name="Gharbi K."/>
            <person name="Hall N."/>
            <person name="Watson M."/>
            <person name="Adriaenssens E.M."/>
            <person name="Foster-Nyarko E."/>
            <person name="Jarju S."/>
            <person name="Secka A."/>
            <person name="Antonio M."/>
            <person name="Oren A."/>
            <person name="Chaudhuri R.R."/>
            <person name="La Ragione R."/>
            <person name="Hildebrand F."/>
            <person name="Pallen M.J."/>
        </authorList>
    </citation>
    <scope>NUCLEOTIDE SEQUENCE</scope>
    <source>
        <strain evidence="5">9366</strain>
    </source>
</reference>
<dbReference type="PANTHER" id="PTHR13799">
    <property type="entry name" value="NGG1 INTERACTING FACTOR 3"/>
    <property type="match status" value="1"/>
</dbReference>
<dbReference type="Gene3D" id="3.40.1390.30">
    <property type="entry name" value="NIF3 (NGG1p interacting factor 3)-like"/>
    <property type="match status" value="2"/>
</dbReference>
<evidence type="ECO:0000256" key="1">
    <source>
        <dbReference type="ARBA" id="ARBA00006964"/>
    </source>
</evidence>
<organism evidence="5 6">
    <name type="scientific">Candidatus Caccalectryoclostridium excrementigallinarum</name>
    <dbReference type="NCBI Taxonomy" id="2840710"/>
    <lineage>
        <taxon>Bacteria</taxon>
        <taxon>Bacillati</taxon>
        <taxon>Bacillota</taxon>
        <taxon>Clostridia</taxon>
        <taxon>Christensenellales</taxon>
        <taxon>Christensenellaceae</taxon>
        <taxon>Christensenellaceae incertae sedis</taxon>
        <taxon>Candidatus Caccalectryoclostridium</taxon>
    </lineage>
</organism>
<feature type="binding site" evidence="4">
    <location>
        <position position="103"/>
    </location>
    <ligand>
        <name>a divalent metal cation</name>
        <dbReference type="ChEBI" id="CHEBI:60240"/>
        <label>1</label>
    </ligand>
</feature>
<dbReference type="InterPro" id="IPR036069">
    <property type="entry name" value="DUF34/NIF3_sf"/>
</dbReference>
<dbReference type="AlphaFoldDB" id="A0A9D1ML65"/>
<dbReference type="GO" id="GO:0005737">
    <property type="term" value="C:cytoplasm"/>
    <property type="evidence" value="ECO:0007669"/>
    <property type="project" value="TreeGrafter"/>
</dbReference>